<dbReference type="Pfam" id="PF01884">
    <property type="entry name" value="PcrB"/>
    <property type="match status" value="1"/>
</dbReference>
<organism evidence="10 11">
    <name type="scientific">Halostagnicola kamekurae</name>
    <dbReference type="NCBI Taxonomy" id="619731"/>
    <lineage>
        <taxon>Archaea</taxon>
        <taxon>Methanobacteriati</taxon>
        <taxon>Methanobacteriota</taxon>
        <taxon>Stenosarchaea group</taxon>
        <taxon>Halobacteria</taxon>
        <taxon>Halobacteriales</taxon>
        <taxon>Natrialbaceae</taxon>
        <taxon>Halostagnicola</taxon>
    </lineage>
</organism>
<reference evidence="11" key="1">
    <citation type="submission" date="2016-10" db="EMBL/GenBank/DDBJ databases">
        <authorList>
            <person name="Varghese N."/>
            <person name="Submissions S."/>
        </authorList>
    </citation>
    <scope>NUCLEOTIDE SEQUENCE [LARGE SCALE GENOMIC DNA]</scope>
    <source>
        <strain evidence="11">DSM 22427</strain>
    </source>
</reference>
<evidence type="ECO:0000313" key="10">
    <source>
        <dbReference type="EMBL" id="SFS69015.1"/>
    </source>
</evidence>
<keyword evidence="6" id="KW-0443">Lipid metabolism</keyword>
<evidence type="ECO:0000256" key="5">
    <source>
        <dbReference type="ARBA" id="ARBA00022842"/>
    </source>
</evidence>
<dbReference type="Proteomes" id="UP000199199">
    <property type="component" value="Unassembled WGS sequence"/>
</dbReference>
<proteinExistence type="predicted"/>
<keyword evidence="2" id="KW-0444">Lipid biosynthesis</keyword>
<dbReference type="PANTHER" id="PTHR40029:SF2">
    <property type="entry name" value="HEPTAPRENYLGLYCERYL PHOSPHATE SYNTHASE"/>
    <property type="match status" value="1"/>
</dbReference>
<dbReference type="GO" id="GO:0120536">
    <property type="term" value="F:heptaprenylglyceryl phosphate synthase activity"/>
    <property type="evidence" value="ECO:0007669"/>
    <property type="project" value="UniProtKB-ARBA"/>
</dbReference>
<evidence type="ECO:0000256" key="2">
    <source>
        <dbReference type="ARBA" id="ARBA00022516"/>
    </source>
</evidence>
<evidence type="ECO:0000256" key="6">
    <source>
        <dbReference type="ARBA" id="ARBA00023098"/>
    </source>
</evidence>
<evidence type="ECO:0000256" key="7">
    <source>
        <dbReference type="ARBA" id="ARBA00023209"/>
    </source>
</evidence>
<name>A0A1I6RWC0_9EURY</name>
<dbReference type="NCBIfam" id="TIGR01768">
    <property type="entry name" value="GGGP-family"/>
    <property type="match status" value="1"/>
</dbReference>
<gene>
    <name evidence="10" type="ORF">SAMN04488556_2260</name>
</gene>
<keyword evidence="3" id="KW-0808">Transferase</keyword>
<evidence type="ECO:0000256" key="3">
    <source>
        <dbReference type="ARBA" id="ARBA00022679"/>
    </source>
</evidence>
<dbReference type="GO" id="GO:0046474">
    <property type="term" value="P:glycerophospholipid biosynthetic process"/>
    <property type="evidence" value="ECO:0007669"/>
    <property type="project" value="UniProtKB-ARBA"/>
</dbReference>
<keyword evidence="8" id="KW-1208">Phospholipid metabolism</keyword>
<dbReference type="EC" id="2.5.1.41" evidence="1"/>
<dbReference type="InterPro" id="IPR008205">
    <property type="entry name" value="GGGP_HepGP_synthase"/>
</dbReference>
<evidence type="ECO:0000313" key="11">
    <source>
        <dbReference type="Proteomes" id="UP000199199"/>
    </source>
</evidence>
<dbReference type="AlphaFoldDB" id="A0A1I6RWC0"/>
<accession>A0A1I6RWC0</accession>
<evidence type="ECO:0000256" key="1">
    <source>
        <dbReference type="ARBA" id="ARBA00012676"/>
    </source>
</evidence>
<keyword evidence="11" id="KW-1185">Reference proteome</keyword>
<dbReference type="InterPro" id="IPR038597">
    <property type="entry name" value="GGGP/HepGP_synthase_sf"/>
</dbReference>
<dbReference type="GO" id="GO:0046872">
    <property type="term" value="F:metal ion binding"/>
    <property type="evidence" value="ECO:0007669"/>
    <property type="project" value="UniProtKB-KW"/>
</dbReference>
<dbReference type="InterPro" id="IPR039074">
    <property type="entry name" value="GGGP/HepGP_synthase_I"/>
</dbReference>
<keyword evidence="5" id="KW-0460">Magnesium</keyword>
<comment type="catalytic activity">
    <reaction evidence="9">
        <text>sn-glycerol 1-phosphate + (2E,6E,10E)-geranylgeranyl diphosphate = sn-3-O-(geranylgeranyl)glycerol 1-phosphate + diphosphate</text>
        <dbReference type="Rhea" id="RHEA:23404"/>
        <dbReference type="ChEBI" id="CHEBI:33019"/>
        <dbReference type="ChEBI" id="CHEBI:57677"/>
        <dbReference type="ChEBI" id="CHEBI:57685"/>
        <dbReference type="ChEBI" id="CHEBI:58756"/>
        <dbReference type="EC" id="2.5.1.41"/>
    </reaction>
</comment>
<dbReference type="EMBL" id="FOZS01000002">
    <property type="protein sequence ID" value="SFS69015.1"/>
    <property type="molecule type" value="Genomic_DNA"/>
</dbReference>
<keyword evidence="7" id="KW-0594">Phospholipid biosynthesis</keyword>
<dbReference type="SUPFAM" id="SSF51395">
    <property type="entry name" value="FMN-linked oxidoreductases"/>
    <property type="match status" value="1"/>
</dbReference>
<dbReference type="OrthoDB" id="49758at2157"/>
<dbReference type="NCBIfam" id="NF003199">
    <property type="entry name" value="PRK04169.1-3"/>
    <property type="match status" value="1"/>
</dbReference>
<dbReference type="GO" id="GO:0047294">
    <property type="term" value="F:phosphoglycerol geranylgeranyltransferase activity"/>
    <property type="evidence" value="ECO:0007669"/>
    <property type="project" value="UniProtKB-EC"/>
</dbReference>
<evidence type="ECO:0000256" key="9">
    <source>
        <dbReference type="ARBA" id="ARBA00047288"/>
    </source>
</evidence>
<keyword evidence="4" id="KW-0479">Metal-binding</keyword>
<evidence type="ECO:0000256" key="4">
    <source>
        <dbReference type="ARBA" id="ARBA00022723"/>
    </source>
</evidence>
<dbReference type="RefSeq" id="WP_092904622.1">
    <property type="nucleotide sequence ID" value="NZ_FOZS01000002.1"/>
</dbReference>
<dbReference type="Gene3D" id="3.20.20.390">
    <property type="entry name" value="FMN-linked oxidoreductases"/>
    <property type="match status" value="1"/>
</dbReference>
<dbReference type="PANTHER" id="PTHR40029">
    <property type="match status" value="1"/>
</dbReference>
<evidence type="ECO:0000256" key="8">
    <source>
        <dbReference type="ARBA" id="ARBA00023264"/>
    </source>
</evidence>
<protein>
    <recommendedName>
        <fullName evidence="1">phosphoglycerol geranylgeranyltransferase</fullName>
        <ecNumber evidence="1">2.5.1.41</ecNumber>
    </recommendedName>
</protein>
<sequence length="255" mass="27019">MDIDWDDCSHITKVDPAKPLPADLEILQETDLVMVGGSDGVTEDNTLKTIRAIAAAAPDVPVLQEPYDASQVSRETIDRADLLAVPAVYNGDWDHFVGKHVDLFTELGRKPSETLGSSVPLVGDVIESRGLDAISNLASNLVGEGYVVQHLESAAADVSGVDAVYTPEEVAGAALATEAFYGFPIFYVEYSGAYGGPEDVEAASPHLSETTLLYGGGIDSHEKTTEILEAGADAVVVGDSFHDDPAIYLETIPEQ</sequence>